<evidence type="ECO:0000313" key="2">
    <source>
        <dbReference type="Proteomes" id="UP000011668"/>
    </source>
</evidence>
<name>L8X3A4_THACA</name>
<organism evidence="1 2">
    <name type="scientific">Thanatephorus cucumeris (strain AG1-IA)</name>
    <name type="common">Rice sheath blight fungus</name>
    <name type="synonym">Rhizoctonia solani</name>
    <dbReference type="NCBI Taxonomy" id="983506"/>
    <lineage>
        <taxon>Eukaryota</taxon>
        <taxon>Fungi</taxon>
        <taxon>Dikarya</taxon>
        <taxon>Basidiomycota</taxon>
        <taxon>Agaricomycotina</taxon>
        <taxon>Agaricomycetes</taxon>
        <taxon>Cantharellales</taxon>
        <taxon>Ceratobasidiaceae</taxon>
        <taxon>Rhizoctonia</taxon>
        <taxon>Rhizoctonia solani AG-1</taxon>
    </lineage>
</organism>
<accession>L8X3A4</accession>
<reference evidence="1 2" key="1">
    <citation type="journal article" date="2013" name="Nat. Commun.">
        <title>The evolution and pathogenic mechanisms of the rice sheath blight pathogen.</title>
        <authorList>
            <person name="Zheng A."/>
            <person name="Lin R."/>
            <person name="Xu L."/>
            <person name="Qin P."/>
            <person name="Tang C."/>
            <person name="Ai P."/>
            <person name="Zhang D."/>
            <person name="Liu Y."/>
            <person name="Sun Z."/>
            <person name="Feng H."/>
            <person name="Wang Y."/>
            <person name="Chen Y."/>
            <person name="Liang X."/>
            <person name="Fu R."/>
            <person name="Li Q."/>
            <person name="Zhang J."/>
            <person name="Yu X."/>
            <person name="Xie Z."/>
            <person name="Ding L."/>
            <person name="Guan P."/>
            <person name="Tang J."/>
            <person name="Liang Y."/>
            <person name="Wang S."/>
            <person name="Deng Q."/>
            <person name="Li S."/>
            <person name="Zhu J."/>
            <person name="Wang L."/>
            <person name="Liu H."/>
            <person name="Li P."/>
        </authorList>
    </citation>
    <scope>NUCLEOTIDE SEQUENCE [LARGE SCALE GENOMIC DNA]</scope>
    <source>
        <strain evidence="2">AG-1 IA</strain>
    </source>
</reference>
<dbReference type="Proteomes" id="UP000011668">
    <property type="component" value="Unassembled WGS sequence"/>
</dbReference>
<protein>
    <submittedName>
        <fullName evidence="1">Uncharacterized protein</fullName>
    </submittedName>
</protein>
<dbReference type="HOGENOM" id="CLU_2607657_0_0_1"/>
<gene>
    <name evidence="1" type="ORF">AG1IA_02369</name>
</gene>
<keyword evidence="2" id="KW-1185">Reference proteome</keyword>
<comment type="caution">
    <text evidence="1">The sequence shown here is derived from an EMBL/GenBank/DDBJ whole genome shotgun (WGS) entry which is preliminary data.</text>
</comment>
<evidence type="ECO:0000313" key="1">
    <source>
        <dbReference type="EMBL" id="ELU43597.1"/>
    </source>
</evidence>
<proteinExistence type="predicted"/>
<dbReference type="AlphaFoldDB" id="L8X3A4"/>
<dbReference type="EMBL" id="AFRT01000525">
    <property type="protein sequence ID" value="ELU43597.1"/>
    <property type="molecule type" value="Genomic_DNA"/>
</dbReference>
<sequence length="79" mass="8999">MRTWYGSFSTNGWHGGLELMEMVNHRGDFKFGDLQTICSVHVSWLGSAGRYSPSSSSIYFSHLGHFILPPRSFRYSLPI</sequence>